<proteinExistence type="predicted"/>
<dbReference type="EMBL" id="VYTZ01000016">
    <property type="protein sequence ID" value="KAA9374452.1"/>
    <property type="molecule type" value="Genomic_DNA"/>
</dbReference>
<name>A0A5J5JT43_9ACTN</name>
<organism evidence="3 4">
    <name type="scientific">Microbispora cellulosiformans</name>
    <dbReference type="NCBI Taxonomy" id="2614688"/>
    <lineage>
        <taxon>Bacteria</taxon>
        <taxon>Bacillati</taxon>
        <taxon>Actinomycetota</taxon>
        <taxon>Actinomycetes</taxon>
        <taxon>Streptosporangiales</taxon>
        <taxon>Streptosporangiaceae</taxon>
        <taxon>Microbispora</taxon>
    </lineage>
</organism>
<dbReference type="Gene3D" id="3.40.630.30">
    <property type="match status" value="1"/>
</dbReference>
<evidence type="ECO:0000313" key="3">
    <source>
        <dbReference type="EMBL" id="KAA9374452.1"/>
    </source>
</evidence>
<feature type="compositionally biased region" description="Low complexity" evidence="1">
    <location>
        <begin position="129"/>
        <end position="158"/>
    </location>
</feature>
<keyword evidence="4" id="KW-1185">Reference proteome</keyword>
<dbReference type="Pfam" id="PF00583">
    <property type="entry name" value="Acetyltransf_1"/>
    <property type="match status" value="1"/>
</dbReference>
<feature type="domain" description="N-acetyltransferase" evidence="2">
    <location>
        <begin position="5"/>
        <end position="139"/>
    </location>
</feature>
<dbReference type="CDD" id="cd04301">
    <property type="entry name" value="NAT_SF"/>
    <property type="match status" value="1"/>
</dbReference>
<sequence length="324" mass="33732">MAESVVVRTATEGDVPGLRAVADHFRLLGRWPERPDFLDAERDFGTVVVAEVDGTIAGFGATLPRGRITHLGDLFVLPDHQSSGAGRMILSRLLPSDAPMMTFASADLRALALYVRRGMRPRCPLLYLSRPPQSARPAESARAPQSAPSAQSARPAESGHVAASGRAAESGRVARARNEALAGVAHARPESDPLTPGARDVDAAVALDARISGGERTATLGWFAGLPGVTVRAAASGYAFVRVAGDSAVIGPAGGDTPQACVEAVLEAADACSGAGSVEIAVPGTHPLLPLLLDAGWRIDDMDTLMTSEDLLRLDCYIPHPDLG</sequence>
<dbReference type="RefSeq" id="WP_150938876.1">
    <property type="nucleotide sequence ID" value="NZ_VYTZ01000016.1"/>
</dbReference>
<evidence type="ECO:0000256" key="1">
    <source>
        <dbReference type="SAM" id="MobiDB-lite"/>
    </source>
</evidence>
<evidence type="ECO:0000313" key="4">
    <source>
        <dbReference type="Proteomes" id="UP000327011"/>
    </source>
</evidence>
<dbReference type="InterPro" id="IPR016181">
    <property type="entry name" value="Acyl_CoA_acyltransferase"/>
</dbReference>
<reference evidence="3 4" key="1">
    <citation type="submission" date="2019-09" db="EMBL/GenBank/DDBJ databases">
        <title>Screening of Novel Bioactive Compounds from Soil-Associated.</title>
        <authorList>
            <person name="Gong X."/>
        </authorList>
    </citation>
    <scope>NUCLEOTIDE SEQUENCE [LARGE SCALE GENOMIC DNA]</scope>
    <source>
        <strain evidence="3 4">Gxj-6</strain>
    </source>
</reference>
<evidence type="ECO:0000259" key="2">
    <source>
        <dbReference type="PROSITE" id="PS51186"/>
    </source>
</evidence>
<keyword evidence="3" id="KW-0808">Transferase</keyword>
<dbReference type="Proteomes" id="UP000327011">
    <property type="component" value="Unassembled WGS sequence"/>
</dbReference>
<gene>
    <name evidence="3" type="ORF">F5972_31615</name>
</gene>
<feature type="region of interest" description="Disordered" evidence="1">
    <location>
        <begin position="127"/>
        <end position="172"/>
    </location>
</feature>
<dbReference type="InterPro" id="IPR000182">
    <property type="entry name" value="GNAT_dom"/>
</dbReference>
<dbReference type="PROSITE" id="PS51186">
    <property type="entry name" value="GNAT"/>
    <property type="match status" value="1"/>
</dbReference>
<accession>A0A5J5JT43</accession>
<protein>
    <submittedName>
        <fullName evidence="3">GNAT family N-acetyltransferase</fullName>
    </submittedName>
</protein>
<dbReference type="GO" id="GO:0016747">
    <property type="term" value="F:acyltransferase activity, transferring groups other than amino-acyl groups"/>
    <property type="evidence" value="ECO:0007669"/>
    <property type="project" value="InterPro"/>
</dbReference>
<comment type="caution">
    <text evidence="3">The sequence shown here is derived from an EMBL/GenBank/DDBJ whole genome shotgun (WGS) entry which is preliminary data.</text>
</comment>
<dbReference type="AlphaFoldDB" id="A0A5J5JT43"/>
<dbReference type="SUPFAM" id="SSF55729">
    <property type="entry name" value="Acyl-CoA N-acyltransferases (Nat)"/>
    <property type="match status" value="1"/>
</dbReference>